<feature type="region of interest" description="Disordered" evidence="1">
    <location>
        <begin position="23"/>
        <end position="43"/>
    </location>
</feature>
<reference evidence="3 4" key="1">
    <citation type="submission" date="2021-02" db="EMBL/GenBank/DDBJ databases">
        <title>Niveibacterium changnyeongensis HC41.</title>
        <authorList>
            <person name="Kang M."/>
        </authorList>
    </citation>
    <scope>NUCLEOTIDE SEQUENCE [LARGE SCALE GENOMIC DNA]</scope>
    <source>
        <strain evidence="3 4">HC41</strain>
    </source>
</reference>
<organism evidence="3 4">
    <name type="scientific">Niveibacterium microcysteis</name>
    <dbReference type="NCBI Taxonomy" id="2811415"/>
    <lineage>
        <taxon>Bacteria</taxon>
        <taxon>Pseudomonadati</taxon>
        <taxon>Pseudomonadota</taxon>
        <taxon>Betaproteobacteria</taxon>
        <taxon>Rhodocyclales</taxon>
        <taxon>Rhodocyclaceae</taxon>
        <taxon>Niveibacterium</taxon>
    </lineage>
</organism>
<feature type="chain" id="PRO_5046641133" description="Argininosuccinate lyase" evidence="2">
    <location>
        <begin position="22"/>
        <end position="92"/>
    </location>
</feature>
<dbReference type="Proteomes" id="UP000663570">
    <property type="component" value="Chromosome"/>
</dbReference>
<feature type="signal peptide" evidence="2">
    <location>
        <begin position="1"/>
        <end position="21"/>
    </location>
</feature>
<dbReference type="PROSITE" id="PS51257">
    <property type="entry name" value="PROKAR_LIPOPROTEIN"/>
    <property type="match status" value="1"/>
</dbReference>
<keyword evidence="4" id="KW-1185">Reference proteome</keyword>
<evidence type="ECO:0000256" key="2">
    <source>
        <dbReference type="SAM" id="SignalP"/>
    </source>
</evidence>
<name>A0ABX7M843_9RHOO</name>
<feature type="region of interest" description="Disordered" evidence="1">
    <location>
        <begin position="58"/>
        <end position="92"/>
    </location>
</feature>
<evidence type="ECO:0000313" key="3">
    <source>
        <dbReference type="EMBL" id="QSI77328.1"/>
    </source>
</evidence>
<dbReference type="RefSeq" id="WP_172201617.1">
    <property type="nucleotide sequence ID" value="NZ_CP071060.1"/>
</dbReference>
<evidence type="ECO:0000313" key="4">
    <source>
        <dbReference type="Proteomes" id="UP000663570"/>
    </source>
</evidence>
<feature type="compositionally biased region" description="Low complexity" evidence="1">
    <location>
        <begin position="23"/>
        <end position="40"/>
    </location>
</feature>
<dbReference type="EMBL" id="CP071060">
    <property type="protein sequence ID" value="QSI77328.1"/>
    <property type="molecule type" value="Genomic_DNA"/>
</dbReference>
<accession>A0ABX7M843</accession>
<sequence length="92" mass="8870">MNKILLCLLAAALSSALSACATDPATDGAAASDTSTAATADDGEERVYITGSIIPRKPRAGEGVQTVAPDAILGGASRHSTPGSSGGSTAGP</sequence>
<proteinExistence type="predicted"/>
<evidence type="ECO:0000256" key="1">
    <source>
        <dbReference type="SAM" id="MobiDB-lite"/>
    </source>
</evidence>
<keyword evidence="2" id="KW-0732">Signal</keyword>
<protein>
    <recommendedName>
        <fullName evidence="5">Argininosuccinate lyase</fullName>
    </recommendedName>
</protein>
<evidence type="ECO:0008006" key="5">
    <source>
        <dbReference type="Google" id="ProtNLM"/>
    </source>
</evidence>
<gene>
    <name evidence="3" type="ORF">JY500_01350</name>
</gene>